<evidence type="ECO:0000313" key="3">
    <source>
        <dbReference type="Proteomes" id="UP000319801"/>
    </source>
</evidence>
<reference evidence="2 3" key="1">
    <citation type="journal article" date="2019" name="Genome Biol. Evol.">
        <title>Whole-Genome Sequencing of the Giant Devil Catfish, Bagarius yarrelli.</title>
        <authorList>
            <person name="Jiang W."/>
            <person name="Lv Y."/>
            <person name="Cheng L."/>
            <person name="Yang K."/>
            <person name="Chao B."/>
            <person name="Wang X."/>
            <person name="Li Y."/>
            <person name="Pan X."/>
            <person name="You X."/>
            <person name="Zhang Y."/>
            <person name="Yang J."/>
            <person name="Li J."/>
            <person name="Zhang X."/>
            <person name="Liu S."/>
            <person name="Sun C."/>
            <person name="Yang J."/>
            <person name="Shi Q."/>
        </authorList>
    </citation>
    <scope>NUCLEOTIDE SEQUENCE [LARGE SCALE GENOMIC DNA]</scope>
    <source>
        <strain evidence="2">JWS20170419001</strain>
        <tissue evidence="2">Muscle</tissue>
    </source>
</reference>
<dbReference type="Pfam" id="PF07004">
    <property type="entry name" value="SHIPPO-rpt"/>
    <property type="match status" value="2"/>
</dbReference>
<feature type="region of interest" description="Disordered" evidence="1">
    <location>
        <begin position="68"/>
        <end position="88"/>
    </location>
</feature>
<keyword evidence="3" id="KW-1185">Reference proteome</keyword>
<dbReference type="OrthoDB" id="186871at2759"/>
<proteinExistence type="predicted"/>
<gene>
    <name evidence="2" type="ORF">Baya_11973</name>
</gene>
<comment type="caution">
    <text evidence="2">The sequence shown here is derived from an EMBL/GenBank/DDBJ whole genome shotgun (WGS) entry which is preliminary data.</text>
</comment>
<feature type="compositionally biased region" description="Basic residues" evidence="1">
    <location>
        <begin position="146"/>
        <end position="155"/>
    </location>
</feature>
<accession>A0A556V1I9</accession>
<dbReference type="AlphaFoldDB" id="A0A556V1I9"/>
<dbReference type="EMBL" id="VCAZ01000095">
    <property type="protein sequence ID" value="TSR63297.1"/>
    <property type="molecule type" value="Genomic_DNA"/>
</dbReference>
<dbReference type="Proteomes" id="UP000319801">
    <property type="component" value="Unassembled WGS sequence"/>
</dbReference>
<dbReference type="InterPro" id="IPR010736">
    <property type="entry name" value="SHIPPO-rpt"/>
</dbReference>
<protein>
    <submittedName>
        <fullName evidence="2">O(6)-methylguanine-induced apoptosis 2</fullName>
    </submittedName>
</protein>
<name>A0A556V1I9_BAGYA</name>
<sequence length="183" mass="20146">MMEHLNIRSPYLGAYLEQVVGLHTHPCLSPHLMCKAIRAGQYSIKDTALQKNPKVPLSCFKSTSARIQTPVRGEGPGPASYSPYTSPEPVKRTILPRRHYLGLAAPPLIPPKDPPVPGPGHYDIVSYTRPPKHLMSSAALMTSTRRGTHATRGHRVPGPGSYEPGVPTKRPFLYNRTNMWIPG</sequence>
<organism evidence="2 3">
    <name type="scientific">Bagarius yarrelli</name>
    <name type="common">Goonch</name>
    <name type="synonym">Bagrus yarrelli</name>
    <dbReference type="NCBI Taxonomy" id="175774"/>
    <lineage>
        <taxon>Eukaryota</taxon>
        <taxon>Metazoa</taxon>
        <taxon>Chordata</taxon>
        <taxon>Craniata</taxon>
        <taxon>Vertebrata</taxon>
        <taxon>Euteleostomi</taxon>
        <taxon>Actinopterygii</taxon>
        <taxon>Neopterygii</taxon>
        <taxon>Teleostei</taxon>
        <taxon>Ostariophysi</taxon>
        <taxon>Siluriformes</taxon>
        <taxon>Sisoridae</taxon>
        <taxon>Sisorinae</taxon>
        <taxon>Bagarius</taxon>
    </lineage>
</organism>
<evidence type="ECO:0000313" key="2">
    <source>
        <dbReference type="EMBL" id="TSR63297.1"/>
    </source>
</evidence>
<feature type="region of interest" description="Disordered" evidence="1">
    <location>
        <begin position="146"/>
        <end position="165"/>
    </location>
</feature>
<evidence type="ECO:0000256" key="1">
    <source>
        <dbReference type="SAM" id="MobiDB-lite"/>
    </source>
</evidence>